<dbReference type="InterPro" id="IPR036188">
    <property type="entry name" value="FAD/NAD-bd_sf"/>
</dbReference>
<evidence type="ECO:0000256" key="2">
    <source>
        <dbReference type="ARBA" id="ARBA00023002"/>
    </source>
</evidence>
<dbReference type="Proteomes" id="UP000184035">
    <property type="component" value="Unassembled WGS sequence"/>
</dbReference>
<keyword evidence="2" id="KW-0560">Oxidoreductase</keyword>
<gene>
    <name evidence="4" type="ORF">SAMN05443638_1296</name>
</gene>
<evidence type="ECO:0000259" key="3">
    <source>
        <dbReference type="Pfam" id="PF00890"/>
    </source>
</evidence>
<dbReference type="GO" id="GO:0009061">
    <property type="term" value="P:anaerobic respiration"/>
    <property type="evidence" value="ECO:0007669"/>
    <property type="project" value="TreeGrafter"/>
</dbReference>
<dbReference type="AlphaFoldDB" id="A0A1M4YL32"/>
<keyword evidence="5" id="KW-1185">Reference proteome</keyword>
<dbReference type="PANTHER" id="PTHR11632">
    <property type="entry name" value="SUCCINATE DEHYDROGENASE 2 FLAVOPROTEIN SUBUNIT"/>
    <property type="match status" value="1"/>
</dbReference>
<protein>
    <submittedName>
        <fullName evidence="4">Succinate dehydrogenase/fumarate reductase, flavoprotein subunit</fullName>
    </submittedName>
</protein>
<name>A0A1M4YL32_9CLOT</name>
<dbReference type="Gene3D" id="3.50.50.60">
    <property type="entry name" value="FAD/NAD(P)-binding domain"/>
    <property type="match status" value="1"/>
</dbReference>
<dbReference type="Pfam" id="PF00890">
    <property type="entry name" value="FAD_binding_2"/>
    <property type="match status" value="1"/>
</dbReference>
<keyword evidence="1" id="KW-0285">Flavoprotein</keyword>
<dbReference type="Gene3D" id="3.90.700.10">
    <property type="entry name" value="Succinate dehydrogenase/fumarate reductase flavoprotein, catalytic domain"/>
    <property type="match status" value="1"/>
</dbReference>
<dbReference type="PRINTS" id="PR00368">
    <property type="entry name" value="FADPNR"/>
</dbReference>
<evidence type="ECO:0000313" key="5">
    <source>
        <dbReference type="Proteomes" id="UP000184035"/>
    </source>
</evidence>
<dbReference type="GO" id="GO:0005886">
    <property type="term" value="C:plasma membrane"/>
    <property type="evidence" value="ECO:0007669"/>
    <property type="project" value="TreeGrafter"/>
</dbReference>
<dbReference type="STRING" id="1533.SAMN05443638_1296"/>
<dbReference type="EMBL" id="FQVM01000029">
    <property type="protein sequence ID" value="SHF06460.1"/>
    <property type="molecule type" value="Genomic_DNA"/>
</dbReference>
<dbReference type="RefSeq" id="WP_072897323.1">
    <property type="nucleotide sequence ID" value="NZ_FQVM01000029.1"/>
</dbReference>
<evidence type="ECO:0000313" key="4">
    <source>
        <dbReference type="EMBL" id="SHF06460.1"/>
    </source>
</evidence>
<dbReference type="OrthoDB" id="9806724at2"/>
<dbReference type="GO" id="GO:0000104">
    <property type="term" value="F:succinate dehydrogenase activity"/>
    <property type="evidence" value="ECO:0007669"/>
    <property type="project" value="TreeGrafter"/>
</dbReference>
<sequence>MKVNNIYKDIVIVGTGLAGISALKNYINTSLEVAVVTTGEKSFGASFYPGTWGLGMVYSDNEEDKKDFVKTISKVGGYVNNENLTKILVEEGKNSVLSLYDLGVKLKDSINNDLVVPCYDHKGRTWKGFDFASAKESFNKLFLEKNIELFNNSFVIDIFNFKDLSKGLLMINKDKSLTFIRCKALIIASGGYTCIYDNNFSQEKNTPIIHYFLEKLGCKMKNLEFIQFIPTSYCSKYRVVFNERAYEYVNFYKNNEKEVIPKEDKKYLKERSTYAPFTSRMKSKKIDLHIFKENVKNANKVYFKYPKNIENIEDTLIQNYFKWLVDKYGKIDEKINIIHCAHACNGGVEINERGETSVDGIFACGEVTGGIHGADRIGGLSTVGAIVFGNIAGKNAKEYINKININKDLDVKSIVLNSISELNKIDEKVAEESVKYFKKSLYYNTAIIRKIDNLIKLKKNYKKLLNSLYINYYNKENCYENLLIKSQAKSYLVFGESLLNAMINRKESLGSHYIEK</sequence>
<dbReference type="InterPro" id="IPR030664">
    <property type="entry name" value="SdhA/FrdA/AprA"/>
</dbReference>
<evidence type="ECO:0000256" key="1">
    <source>
        <dbReference type="ARBA" id="ARBA00022630"/>
    </source>
</evidence>
<dbReference type="InterPro" id="IPR003953">
    <property type="entry name" value="FAD-dep_OxRdtase_2_FAD-bd"/>
</dbReference>
<dbReference type="InterPro" id="IPR027477">
    <property type="entry name" value="Succ_DH/fumarate_Rdtase_cat_sf"/>
</dbReference>
<dbReference type="PANTHER" id="PTHR11632:SF51">
    <property type="entry name" value="SUCCINATE DEHYDROGENASE [UBIQUINONE] FLAVOPROTEIN SUBUNIT, MITOCHONDRIAL"/>
    <property type="match status" value="1"/>
</dbReference>
<organism evidence="4 5">
    <name type="scientific">Clostridium fallax</name>
    <dbReference type="NCBI Taxonomy" id="1533"/>
    <lineage>
        <taxon>Bacteria</taxon>
        <taxon>Bacillati</taxon>
        <taxon>Bacillota</taxon>
        <taxon>Clostridia</taxon>
        <taxon>Eubacteriales</taxon>
        <taxon>Clostridiaceae</taxon>
        <taxon>Clostridium</taxon>
    </lineage>
</organism>
<reference evidence="4 5" key="1">
    <citation type="submission" date="2016-11" db="EMBL/GenBank/DDBJ databases">
        <authorList>
            <person name="Jaros S."/>
            <person name="Januszkiewicz K."/>
            <person name="Wedrychowicz H."/>
        </authorList>
    </citation>
    <scope>NUCLEOTIDE SEQUENCE [LARGE SCALE GENOMIC DNA]</scope>
    <source>
        <strain evidence="4 5">DSM 2631</strain>
    </source>
</reference>
<dbReference type="GO" id="GO:0009055">
    <property type="term" value="F:electron transfer activity"/>
    <property type="evidence" value="ECO:0007669"/>
    <property type="project" value="TreeGrafter"/>
</dbReference>
<dbReference type="SUPFAM" id="SSF51905">
    <property type="entry name" value="FAD/NAD(P)-binding domain"/>
    <property type="match status" value="1"/>
</dbReference>
<accession>A0A1M4YL32</accession>
<dbReference type="GO" id="GO:0050660">
    <property type="term" value="F:flavin adenine dinucleotide binding"/>
    <property type="evidence" value="ECO:0007669"/>
    <property type="project" value="TreeGrafter"/>
</dbReference>
<feature type="domain" description="FAD-dependent oxidoreductase 2 FAD-binding" evidence="3">
    <location>
        <begin position="9"/>
        <end position="381"/>
    </location>
</feature>
<proteinExistence type="predicted"/>
<dbReference type="GO" id="GO:0033765">
    <property type="term" value="F:steroid dehydrogenase activity, acting on the CH-CH group of donors"/>
    <property type="evidence" value="ECO:0007669"/>
    <property type="project" value="UniProtKB-ARBA"/>
</dbReference>